<reference evidence="2" key="3">
    <citation type="submission" date="2025-08" db="UniProtKB">
        <authorList>
            <consortium name="RefSeq"/>
        </authorList>
    </citation>
    <scope>IDENTIFICATION</scope>
    <source>
        <strain evidence="2">NI907</strain>
    </source>
</reference>
<evidence type="ECO:0000313" key="1">
    <source>
        <dbReference type="Proteomes" id="UP000515153"/>
    </source>
</evidence>
<gene>
    <name evidence="2" type="ORF">PgNI_12157</name>
</gene>
<accession>A0A6P8AR12</accession>
<reference evidence="2" key="1">
    <citation type="journal article" date="2019" name="Mol. Biol. Evol.">
        <title>Blast fungal genomes show frequent chromosomal changes, gene gains and losses, and effector gene turnover.</title>
        <authorList>
            <person name="Gomez Luciano L.B."/>
            <person name="Jason Tsai I."/>
            <person name="Chuma I."/>
            <person name="Tosa Y."/>
            <person name="Chen Y.H."/>
            <person name="Li J.Y."/>
            <person name="Li M.Y."/>
            <person name="Jade Lu M.Y."/>
            <person name="Nakayashiki H."/>
            <person name="Li W.H."/>
        </authorList>
    </citation>
    <scope>NUCLEOTIDE SEQUENCE</scope>
    <source>
        <strain evidence="2">NI907</strain>
    </source>
</reference>
<name>A0A6P8AR12_PYRGI</name>
<dbReference type="AlphaFoldDB" id="A0A6P8AR12"/>
<protein>
    <submittedName>
        <fullName evidence="2">Uncharacterized protein</fullName>
    </submittedName>
</protein>
<evidence type="ECO:0000313" key="2">
    <source>
        <dbReference type="RefSeq" id="XP_030977327.1"/>
    </source>
</evidence>
<proteinExistence type="predicted"/>
<organism evidence="1 2">
    <name type="scientific">Pyricularia grisea</name>
    <name type="common">Crabgrass-specific blast fungus</name>
    <name type="synonym">Magnaporthe grisea</name>
    <dbReference type="NCBI Taxonomy" id="148305"/>
    <lineage>
        <taxon>Eukaryota</taxon>
        <taxon>Fungi</taxon>
        <taxon>Dikarya</taxon>
        <taxon>Ascomycota</taxon>
        <taxon>Pezizomycotina</taxon>
        <taxon>Sordariomycetes</taxon>
        <taxon>Sordariomycetidae</taxon>
        <taxon>Magnaporthales</taxon>
        <taxon>Pyriculariaceae</taxon>
        <taxon>Pyricularia</taxon>
    </lineage>
</organism>
<reference evidence="2" key="2">
    <citation type="submission" date="2019-10" db="EMBL/GenBank/DDBJ databases">
        <authorList>
            <consortium name="NCBI Genome Project"/>
        </authorList>
    </citation>
    <scope>NUCLEOTIDE SEQUENCE</scope>
    <source>
        <strain evidence="2">NI907</strain>
    </source>
</reference>
<dbReference type="Proteomes" id="UP000515153">
    <property type="component" value="Unplaced"/>
</dbReference>
<keyword evidence="1" id="KW-1185">Reference proteome</keyword>
<sequence>MLRYQLGKCNALVSGAFALNLFEFGHPKVQCLDVFVQNGVDSDRLTRYIEENENYQNDSLDVGMHRAVRHQNPDHFNERVPGTLDSHYLEHNRICQLHYMEQSILDFPPTNHQGSPVLYDRNC</sequence>
<dbReference type="RefSeq" id="XP_030977327.1">
    <property type="nucleotide sequence ID" value="XM_031132112.1"/>
</dbReference>
<dbReference type="GeneID" id="41967017"/>
<dbReference type="KEGG" id="pgri:PgNI_12157"/>